<organism evidence="7 8">
    <name type="scientific">Petrachloros mirabilis ULC683</name>
    <dbReference type="NCBI Taxonomy" id="2781853"/>
    <lineage>
        <taxon>Bacteria</taxon>
        <taxon>Bacillati</taxon>
        <taxon>Cyanobacteriota</taxon>
        <taxon>Cyanophyceae</taxon>
        <taxon>Synechococcales</taxon>
        <taxon>Petrachlorosaceae</taxon>
        <taxon>Petrachloros</taxon>
        <taxon>Petrachloros mirabilis</taxon>
    </lineage>
</organism>
<evidence type="ECO:0000313" key="7">
    <source>
        <dbReference type="EMBL" id="NCJ05096.1"/>
    </source>
</evidence>
<dbReference type="Gene3D" id="3.40.1010.10">
    <property type="entry name" value="Cobalt-precorrin-4 Transmethylase, Domain 1"/>
    <property type="match status" value="1"/>
</dbReference>
<dbReference type="PANTHER" id="PTHR43182:SF1">
    <property type="entry name" value="COBALT-PRECORRIN-7 C(5)-METHYLTRANSFERASE"/>
    <property type="match status" value="1"/>
</dbReference>
<dbReference type="EMBL" id="WVIC01000001">
    <property type="protein sequence ID" value="NCJ05096.1"/>
    <property type="molecule type" value="Genomic_DNA"/>
</dbReference>
<proteinExistence type="predicted"/>
<dbReference type="Gene3D" id="3.40.50.150">
    <property type="entry name" value="Vaccinia Virus protein VP39"/>
    <property type="match status" value="1"/>
</dbReference>
<evidence type="ECO:0000313" key="8">
    <source>
        <dbReference type="Proteomes" id="UP000607397"/>
    </source>
</evidence>
<dbReference type="AlphaFoldDB" id="A0A8K1ZVZ1"/>
<dbReference type="UniPathway" id="UPA00148"/>
<dbReference type="SUPFAM" id="SSF53790">
    <property type="entry name" value="Tetrapyrrole methylase"/>
    <property type="match status" value="1"/>
</dbReference>
<dbReference type="SUPFAM" id="SSF53335">
    <property type="entry name" value="S-adenosyl-L-methionine-dependent methyltransferases"/>
    <property type="match status" value="1"/>
</dbReference>
<evidence type="ECO:0000256" key="5">
    <source>
        <dbReference type="ARBA" id="ARBA00022691"/>
    </source>
</evidence>
<dbReference type="InterPro" id="IPR000878">
    <property type="entry name" value="4pyrrol_Mease"/>
</dbReference>
<dbReference type="InterPro" id="IPR050714">
    <property type="entry name" value="Cobalamin_biosynth_MTase"/>
</dbReference>
<dbReference type="GO" id="GO:0008276">
    <property type="term" value="F:protein methyltransferase activity"/>
    <property type="evidence" value="ECO:0007669"/>
    <property type="project" value="InterPro"/>
</dbReference>
<keyword evidence="2" id="KW-0169">Cobalamin biosynthesis</keyword>
<keyword evidence="8" id="KW-1185">Reference proteome</keyword>
<evidence type="ECO:0000256" key="3">
    <source>
        <dbReference type="ARBA" id="ARBA00022603"/>
    </source>
</evidence>
<dbReference type="InterPro" id="IPR035996">
    <property type="entry name" value="4pyrrol_Methylase_sf"/>
</dbReference>
<keyword evidence="3" id="KW-0489">Methyltransferase</keyword>
<accession>A0A8K1ZVZ1</accession>
<evidence type="ECO:0000259" key="6">
    <source>
        <dbReference type="Pfam" id="PF00590"/>
    </source>
</evidence>
<feature type="domain" description="Tetrapyrrole methylase" evidence="6">
    <location>
        <begin position="5"/>
        <end position="190"/>
    </location>
</feature>
<evidence type="ECO:0000256" key="2">
    <source>
        <dbReference type="ARBA" id="ARBA00022573"/>
    </source>
</evidence>
<reference evidence="7" key="1">
    <citation type="submission" date="2019-12" db="EMBL/GenBank/DDBJ databases">
        <title>High-Quality draft genome sequences of three cyanobacteria isolated from the limestone walls of the Old Cathedral of Coimbra.</title>
        <authorList>
            <person name="Tiago I."/>
            <person name="Soares F."/>
            <person name="Portugal A."/>
        </authorList>
    </citation>
    <scope>NUCLEOTIDE SEQUENCE [LARGE SCALE GENOMIC DNA]</scope>
    <source>
        <strain evidence="7">C</strain>
    </source>
</reference>
<gene>
    <name evidence="7" type="primary">cbiE</name>
    <name evidence="7" type="ORF">GS597_00895</name>
</gene>
<dbReference type="InterPro" id="IPR014008">
    <property type="entry name" value="Cbl_synth_MTase_CbiT"/>
</dbReference>
<protein>
    <submittedName>
        <fullName evidence="7">Precorrin-6y C5,15-methyltransferase (Decarboxylating) subunit CbiE</fullName>
    </submittedName>
</protein>
<dbReference type="GO" id="GO:0032259">
    <property type="term" value="P:methylation"/>
    <property type="evidence" value="ECO:0007669"/>
    <property type="project" value="UniProtKB-KW"/>
</dbReference>
<dbReference type="GO" id="GO:0009236">
    <property type="term" value="P:cobalamin biosynthetic process"/>
    <property type="evidence" value="ECO:0007669"/>
    <property type="project" value="UniProtKB-UniPathway"/>
</dbReference>
<dbReference type="Proteomes" id="UP000607397">
    <property type="component" value="Unassembled WGS sequence"/>
</dbReference>
<dbReference type="InterPro" id="IPR029063">
    <property type="entry name" value="SAM-dependent_MTases_sf"/>
</dbReference>
<comment type="caution">
    <text evidence="7">The sequence shown here is derived from an EMBL/GenBank/DDBJ whole genome shotgun (WGS) entry which is preliminary data.</text>
</comment>
<dbReference type="RefSeq" id="WP_161823563.1">
    <property type="nucleotide sequence ID" value="NZ_WVIC01000001.1"/>
</dbReference>
<dbReference type="InterPro" id="IPR012818">
    <property type="entry name" value="CbiE"/>
</dbReference>
<dbReference type="PANTHER" id="PTHR43182">
    <property type="entry name" value="COBALT-PRECORRIN-6B C(15)-METHYLTRANSFERASE (DECARBOXYLATING)"/>
    <property type="match status" value="1"/>
</dbReference>
<name>A0A8K1ZVZ1_9CYAN</name>
<evidence type="ECO:0000256" key="4">
    <source>
        <dbReference type="ARBA" id="ARBA00022679"/>
    </source>
</evidence>
<dbReference type="CDD" id="cd11644">
    <property type="entry name" value="Precorrin-6Y-MT"/>
    <property type="match status" value="1"/>
</dbReference>
<dbReference type="InterPro" id="IPR014777">
    <property type="entry name" value="4pyrrole_Mease_sub1"/>
</dbReference>
<comment type="pathway">
    <text evidence="1">Cofactor biosynthesis; adenosylcobalamin biosynthesis.</text>
</comment>
<dbReference type="NCBIfam" id="TIGR02467">
    <property type="entry name" value="CbiE"/>
    <property type="match status" value="1"/>
</dbReference>
<dbReference type="PIRSF" id="PIRSF036428">
    <property type="entry name" value="CobL"/>
    <property type="match status" value="1"/>
</dbReference>
<dbReference type="InterPro" id="IPR006365">
    <property type="entry name" value="Cbl_synth_CobL"/>
</dbReference>
<sequence length="404" mass="43637">MHKWLSVIGIGEDGLDGLSAVARSHLQQAEILVGGTRHLAFLPPDDLRPQVPWGSPLSVTLEKILSWRGQPVCILASGDPMCYGIGATLCRRVPLSEMTIVPAPSAFSWACARLGWLLTEVETFSLCGRDPAFLNARLYPGARLLVLSADGHTPAQVADQLTQQGLGASTLVVLERLGGPQERQWQGTAATWQQPEVGDLNTLAITIKASDPTRSFYPPHGAGLPDSAYHHDGQLTKREVRAITLATLAPLPGQRLWDVGAGCGSISIEWLRSHPRCEAIAIEPHPQRRQYIADNATALGTPHLQVVSGRAPAALKPLPTPDAIFIGGGVTTPGLLEYCWQVLPEGGRLVVNGVTVESEQQILQGYQQWGGDLTRIAIQHPEPVGRFLGWKAMTPITQWAVVKR</sequence>
<keyword evidence="5" id="KW-0949">S-adenosyl-L-methionine</keyword>
<dbReference type="Pfam" id="PF00590">
    <property type="entry name" value="TP_methylase"/>
    <property type="match status" value="1"/>
</dbReference>
<evidence type="ECO:0000256" key="1">
    <source>
        <dbReference type="ARBA" id="ARBA00004953"/>
    </source>
</evidence>
<dbReference type="NCBIfam" id="TIGR02469">
    <property type="entry name" value="CbiT"/>
    <property type="match status" value="1"/>
</dbReference>
<keyword evidence="4" id="KW-0808">Transferase</keyword>
<dbReference type="CDD" id="cd02440">
    <property type="entry name" value="AdoMet_MTases"/>
    <property type="match status" value="1"/>
</dbReference>